<dbReference type="HOGENOM" id="CLU_1284097_0_0_1"/>
<gene>
    <name evidence="1" type="ORF">M419DRAFT_72617</name>
</gene>
<dbReference type="AlphaFoldDB" id="A0A024SGV2"/>
<sequence length="215" mass="23455">MSSKGWKAGANSRLASYWPSVIYQDGDNLMQEAYCANLTWNQEKVGLKCHEGSAFAEIPYSVNTAGSGGERIIYQRDDQKLHVAKRANLTDELSTDAPPFAVPADAPMGAFTVPRGSNAPHGAMNTYILWQGDTGALQMTWEDDSTGWRTSSTPASLGSPDNGTDISCLTPTIWSVTSLQSDYGMARCYYLVDGHIREVHYDGSNWSVIGNVQMD</sequence>
<dbReference type="Gene3D" id="2.120.10.70">
    <property type="entry name" value="Fucose-specific lectin"/>
    <property type="match status" value="1"/>
</dbReference>
<organism evidence="1 2">
    <name type="scientific">Hypocrea jecorina (strain ATCC 56765 / BCRC 32924 / NRRL 11460 / Rut C-30)</name>
    <name type="common">Trichoderma reesei</name>
    <dbReference type="NCBI Taxonomy" id="1344414"/>
    <lineage>
        <taxon>Eukaryota</taxon>
        <taxon>Fungi</taxon>
        <taxon>Dikarya</taxon>
        <taxon>Ascomycota</taxon>
        <taxon>Pezizomycotina</taxon>
        <taxon>Sordariomycetes</taxon>
        <taxon>Hypocreomycetidae</taxon>
        <taxon>Hypocreales</taxon>
        <taxon>Hypocreaceae</taxon>
        <taxon>Trichoderma</taxon>
    </lineage>
</organism>
<evidence type="ECO:0000313" key="2">
    <source>
        <dbReference type="Proteomes" id="UP000024376"/>
    </source>
</evidence>
<accession>A0A024SGV2</accession>
<dbReference type="SUPFAM" id="SSF89372">
    <property type="entry name" value="Fucose-specific lectin"/>
    <property type="match status" value="1"/>
</dbReference>
<name>A0A024SGV2_HYPJR</name>
<evidence type="ECO:0008006" key="3">
    <source>
        <dbReference type="Google" id="ProtNLM"/>
    </source>
</evidence>
<proteinExistence type="predicted"/>
<dbReference type="Proteomes" id="UP000024376">
    <property type="component" value="Unassembled WGS sequence"/>
</dbReference>
<reference evidence="2" key="1">
    <citation type="journal article" date="2013" name="Ind. Biotechnol.">
        <title>Comparative genomics analysis of Trichoderma reesei strains.</title>
        <authorList>
            <person name="Koike H."/>
            <person name="Aerts A."/>
            <person name="LaButti K."/>
            <person name="Grigoriev I.V."/>
            <person name="Baker S.E."/>
        </authorList>
    </citation>
    <scope>NUCLEOTIDE SEQUENCE [LARGE SCALE GENOMIC DNA]</scope>
    <source>
        <strain evidence="2">ATCC 56765 / BCRC 32924 / NRRL 11460 / Rut C-30</strain>
    </source>
</reference>
<dbReference type="KEGG" id="trr:M419DRAFT_72617"/>
<protein>
    <recommendedName>
        <fullName evidence="3">Fucose-specific lectin</fullName>
    </recommendedName>
</protein>
<dbReference type="OrthoDB" id="3800077at2759"/>
<dbReference type="EMBL" id="KI911141">
    <property type="protein sequence ID" value="ETS04764.1"/>
    <property type="molecule type" value="Genomic_DNA"/>
</dbReference>
<evidence type="ECO:0000313" key="1">
    <source>
        <dbReference type="EMBL" id="ETS04764.1"/>
    </source>
</evidence>